<evidence type="ECO:0000256" key="1">
    <source>
        <dbReference type="ARBA" id="ARBA00004141"/>
    </source>
</evidence>
<reference evidence="3" key="1">
    <citation type="journal article" name="BMC Genomics">
        <title>Long-read sequencing and de novo genome assembly of marine medaka (Oryzias melastigma).</title>
        <authorList>
            <person name="Liang P."/>
            <person name="Saqib H.S.A."/>
            <person name="Ni X."/>
            <person name="Shen Y."/>
        </authorList>
    </citation>
    <scope>NUCLEOTIDE SEQUENCE</scope>
    <source>
        <strain evidence="3">Bigg-433</strain>
    </source>
</reference>
<dbReference type="AlphaFoldDB" id="A0A834CLH6"/>
<evidence type="ECO:0000256" key="2">
    <source>
        <dbReference type="SAM" id="Phobius"/>
    </source>
</evidence>
<comment type="caution">
    <text evidence="3">The sequence shown here is derived from an EMBL/GenBank/DDBJ whole genome shotgun (WGS) entry which is preliminary data.</text>
</comment>
<gene>
    <name evidence="3" type="ORF">FQA47_019629</name>
</gene>
<evidence type="ECO:0000313" key="4">
    <source>
        <dbReference type="Proteomes" id="UP000646548"/>
    </source>
</evidence>
<dbReference type="PANTHER" id="PTHR28658:SF3">
    <property type="entry name" value="TRANSMEMBRANE PROTEIN 180"/>
    <property type="match status" value="1"/>
</dbReference>
<feature type="transmembrane region" description="Helical" evidence="2">
    <location>
        <begin position="192"/>
        <end position="210"/>
    </location>
</feature>
<organism evidence="3 4">
    <name type="scientific">Oryzias melastigma</name>
    <name type="common">Marine medaka</name>
    <dbReference type="NCBI Taxonomy" id="30732"/>
    <lineage>
        <taxon>Eukaryota</taxon>
        <taxon>Metazoa</taxon>
        <taxon>Chordata</taxon>
        <taxon>Craniata</taxon>
        <taxon>Vertebrata</taxon>
        <taxon>Euteleostomi</taxon>
        <taxon>Actinopterygii</taxon>
        <taxon>Neopterygii</taxon>
        <taxon>Teleostei</taxon>
        <taxon>Neoteleostei</taxon>
        <taxon>Acanthomorphata</taxon>
        <taxon>Ovalentaria</taxon>
        <taxon>Atherinomorphae</taxon>
        <taxon>Beloniformes</taxon>
        <taxon>Adrianichthyidae</taxon>
        <taxon>Oryziinae</taxon>
        <taxon>Oryzias</taxon>
    </lineage>
</organism>
<name>A0A834CLH6_ORYME</name>
<protein>
    <submittedName>
        <fullName evidence="3">Transmembrane protein 180</fullName>
    </submittedName>
</protein>
<sequence length="241" mass="26789">MNLIQVFHCHFNSNFFPLFLEHLLSDSISASTGSILLGISFVAPHLNNLYFLTLCQRNGVYQVIKWLFLLKLGLGLVMLLAGADHIYLLCIFIASNRVFTEGTCKLLKLVISDLVDEDFVVNRRQQAASALLFGMVALLTKPGQTFAPLIGTWLLCVYTGYDIFERQPVKDSVLAPDISSGSGTPPLRLGCFYMLVFVPITCALLQLAAWSRFTLHGKKLQAIKTLRQGTQHGHMIDVKAI</sequence>
<dbReference type="GO" id="GO:0016020">
    <property type="term" value="C:membrane"/>
    <property type="evidence" value="ECO:0007669"/>
    <property type="project" value="UniProtKB-SubCell"/>
</dbReference>
<dbReference type="InterPro" id="IPR040035">
    <property type="entry name" value="TMEM180"/>
</dbReference>
<feature type="transmembrane region" description="Helical" evidence="2">
    <location>
        <begin position="28"/>
        <end position="47"/>
    </location>
</feature>
<dbReference type="PANTHER" id="PTHR28658">
    <property type="entry name" value="TRANSMEMBRANE PROTEIN 180"/>
    <property type="match status" value="1"/>
</dbReference>
<dbReference type="EMBL" id="WKFB01000246">
    <property type="protein sequence ID" value="KAF6729999.1"/>
    <property type="molecule type" value="Genomic_DNA"/>
</dbReference>
<proteinExistence type="predicted"/>
<evidence type="ECO:0000313" key="3">
    <source>
        <dbReference type="EMBL" id="KAF6729999.1"/>
    </source>
</evidence>
<dbReference type="InterPro" id="IPR036259">
    <property type="entry name" value="MFS_trans_sf"/>
</dbReference>
<dbReference type="SUPFAM" id="SSF103473">
    <property type="entry name" value="MFS general substrate transporter"/>
    <property type="match status" value="1"/>
</dbReference>
<accession>A0A834CLH6</accession>
<keyword evidence="2" id="KW-1133">Transmembrane helix</keyword>
<dbReference type="Proteomes" id="UP000646548">
    <property type="component" value="Unassembled WGS sequence"/>
</dbReference>
<keyword evidence="2" id="KW-0472">Membrane</keyword>
<feature type="transmembrane region" description="Helical" evidence="2">
    <location>
        <begin position="68"/>
        <end position="94"/>
    </location>
</feature>
<keyword evidence="2 3" id="KW-0812">Transmembrane</keyword>
<comment type="subcellular location">
    <subcellularLocation>
        <location evidence="1">Membrane</location>
        <topology evidence="1">Multi-pass membrane protein</topology>
    </subcellularLocation>
</comment>